<dbReference type="SUPFAM" id="SSF53067">
    <property type="entry name" value="Actin-like ATPase domain"/>
    <property type="match status" value="2"/>
</dbReference>
<evidence type="ECO:0000256" key="8">
    <source>
        <dbReference type="ARBA" id="ARBA00022842"/>
    </source>
</evidence>
<feature type="binding site" evidence="9">
    <location>
        <begin position="282"/>
        <end position="284"/>
    </location>
    <ligand>
        <name>ATP</name>
        <dbReference type="ChEBI" id="CHEBI:30616"/>
    </ligand>
</feature>
<dbReference type="GO" id="GO:0008776">
    <property type="term" value="F:acetate kinase activity"/>
    <property type="evidence" value="ECO:0007669"/>
    <property type="project" value="UniProtKB-UniRule"/>
</dbReference>
<comment type="subcellular location">
    <subcellularLocation>
        <location evidence="9">Cytoplasm</location>
    </subcellularLocation>
</comment>
<dbReference type="InterPro" id="IPR004372">
    <property type="entry name" value="Ac/propionate_kinase"/>
</dbReference>
<evidence type="ECO:0000256" key="5">
    <source>
        <dbReference type="ARBA" id="ARBA00022741"/>
    </source>
</evidence>
<reference evidence="11 12" key="1">
    <citation type="submission" date="2019-12" db="EMBL/GenBank/DDBJ databases">
        <title>Draft genome sequences Bradyrhizobium cajani AMBPC1010, Bradyrhizobium pachyrhizi AMBPC1040 and Bradyrhizobium yuanmingense ALSPC3051, three plant growth promoting strains isolated from nodules of Cajanus cajan L. in Dominican Republic.</title>
        <authorList>
            <person name="Flores-Felix J.D."/>
            <person name="Araujo J."/>
            <person name="Diaz-Alcantara C."/>
            <person name="Gonzalez-Andres F."/>
            <person name="Velazquez E."/>
        </authorList>
    </citation>
    <scope>NUCLEOTIDE SEQUENCE [LARGE SCALE GENOMIC DNA]</scope>
    <source>
        <strain evidence="11 12">1010</strain>
    </source>
</reference>
<evidence type="ECO:0000313" key="12">
    <source>
        <dbReference type="Proteomes" id="UP000449969"/>
    </source>
</evidence>
<dbReference type="InterPro" id="IPR023865">
    <property type="entry name" value="Aliphatic_acid_kinase_CS"/>
</dbReference>
<dbReference type="InterPro" id="IPR043129">
    <property type="entry name" value="ATPase_NBD"/>
</dbReference>
<comment type="catalytic activity">
    <reaction evidence="9">
        <text>acetate + ATP = acetyl phosphate + ADP</text>
        <dbReference type="Rhea" id="RHEA:11352"/>
        <dbReference type="ChEBI" id="CHEBI:22191"/>
        <dbReference type="ChEBI" id="CHEBI:30089"/>
        <dbReference type="ChEBI" id="CHEBI:30616"/>
        <dbReference type="ChEBI" id="CHEBI:456216"/>
        <dbReference type="EC" id="2.7.2.1"/>
    </reaction>
</comment>
<keyword evidence="3 9" id="KW-0808">Transferase</keyword>
<name>A0A844TKJ1_9BRAD</name>
<dbReference type="PANTHER" id="PTHR21060">
    <property type="entry name" value="ACETATE KINASE"/>
    <property type="match status" value="1"/>
</dbReference>
<keyword evidence="6 9" id="KW-0418">Kinase</keyword>
<dbReference type="PROSITE" id="PS01076">
    <property type="entry name" value="ACETATE_KINASE_2"/>
    <property type="match status" value="1"/>
</dbReference>
<sequence length="404" mass="43605">MDTILVVNAGSSSVKFQVYSVEGEGTLRRQIKGQMDGIGSRPRLRASGASGDPLADRAYPIEAVSDVPTAMAVAGDWLRDELRVTPIAVGHRVVHGGPDYSKPVLIDHGVVCRLERFVSLAPLHQPHNLAPIHSLLENFPKLPQVACFDTAFHRTHDAVADHYAIPHQLHAEGVRRYGFHGLSYEYIARTLPGVASGIAKGRVIVAHLGSGASMCALKDGRSVESTMGFTALDGLPMGTRPGQIDPGVVLYLMSEKGMSAARVQDFFYRECGLKGLSGVSNDMRELEASVDPYARLAIDHFVYRIGLNAGLLAAALQGLDAFVFTAGIGENSASIRARIVAQLEWLGAVLDPDENARHARLISHAGSRVPVYVIPTDEELMIARHTLALLMNGQSHNTRSERVS</sequence>
<evidence type="ECO:0000256" key="2">
    <source>
        <dbReference type="ARBA" id="ARBA00022490"/>
    </source>
</evidence>
<feature type="binding site" evidence="9">
    <location>
        <begin position="207"/>
        <end position="211"/>
    </location>
    <ligand>
        <name>ATP</name>
        <dbReference type="ChEBI" id="CHEBI:30616"/>
    </ligand>
</feature>
<evidence type="ECO:0000313" key="11">
    <source>
        <dbReference type="EMBL" id="MVT75090.1"/>
    </source>
</evidence>
<dbReference type="AlphaFoldDB" id="A0A844TKJ1"/>
<comment type="subunit">
    <text evidence="9">Homodimer.</text>
</comment>
<feature type="active site" description="Proton donor/acceptor" evidence="9">
    <location>
        <position position="149"/>
    </location>
</feature>
<keyword evidence="8 9" id="KW-0460">Magnesium</keyword>
<dbReference type="OrthoDB" id="9802453at2"/>
<dbReference type="Proteomes" id="UP000449969">
    <property type="component" value="Unassembled WGS sequence"/>
</dbReference>
<proteinExistence type="inferred from homology"/>
<evidence type="ECO:0000256" key="10">
    <source>
        <dbReference type="RuleBase" id="RU003835"/>
    </source>
</evidence>
<evidence type="ECO:0000256" key="3">
    <source>
        <dbReference type="ARBA" id="ARBA00022679"/>
    </source>
</evidence>
<dbReference type="PRINTS" id="PR00471">
    <property type="entry name" value="ACETATEKNASE"/>
</dbReference>
<feature type="binding site" evidence="9">
    <location>
        <position position="378"/>
    </location>
    <ligand>
        <name>Mg(2+)</name>
        <dbReference type="ChEBI" id="CHEBI:18420"/>
    </ligand>
</feature>
<keyword evidence="5 9" id="KW-0547">Nucleotide-binding</keyword>
<feature type="binding site" evidence="9">
    <location>
        <begin position="327"/>
        <end position="331"/>
    </location>
    <ligand>
        <name>ATP</name>
        <dbReference type="ChEBI" id="CHEBI:30616"/>
    </ligand>
</feature>
<dbReference type="HAMAP" id="MF_00020">
    <property type="entry name" value="Acetate_kinase"/>
    <property type="match status" value="1"/>
</dbReference>
<dbReference type="PROSITE" id="PS01075">
    <property type="entry name" value="ACETATE_KINASE_1"/>
    <property type="match status" value="1"/>
</dbReference>
<dbReference type="NCBIfam" id="TIGR00016">
    <property type="entry name" value="ackA"/>
    <property type="match status" value="1"/>
</dbReference>
<evidence type="ECO:0000256" key="6">
    <source>
        <dbReference type="ARBA" id="ARBA00022777"/>
    </source>
</evidence>
<feature type="binding site" evidence="9">
    <location>
        <position position="8"/>
    </location>
    <ligand>
        <name>Mg(2+)</name>
        <dbReference type="ChEBI" id="CHEBI:18420"/>
    </ligand>
</feature>
<feature type="site" description="Transition state stabilizer" evidence="9">
    <location>
        <position position="240"/>
    </location>
</feature>
<organism evidence="11 12">
    <name type="scientific">Bradyrhizobium cajani</name>
    <dbReference type="NCBI Taxonomy" id="1928661"/>
    <lineage>
        <taxon>Bacteria</taxon>
        <taxon>Pseudomonadati</taxon>
        <taxon>Pseudomonadota</taxon>
        <taxon>Alphaproteobacteria</taxon>
        <taxon>Hyphomicrobiales</taxon>
        <taxon>Nitrobacteraceae</taxon>
        <taxon>Bradyrhizobium</taxon>
    </lineage>
</organism>
<keyword evidence="4 9" id="KW-0479">Metal-binding</keyword>
<dbReference type="GO" id="GO:0006083">
    <property type="term" value="P:acetate metabolic process"/>
    <property type="evidence" value="ECO:0007669"/>
    <property type="project" value="TreeGrafter"/>
</dbReference>
<evidence type="ECO:0000256" key="1">
    <source>
        <dbReference type="ARBA" id="ARBA00008748"/>
    </source>
</evidence>
<feature type="binding site" evidence="9">
    <location>
        <position position="15"/>
    </location>
    <ligand>
        <name>ATP</name>
        <dbReference type="ChEBI" id="CHEBI:30616"/>
    </ligand>
</feature>
<dbReference type="UniPathway" id="UPA00340">
    <property type="reaction ID" value="UER00458"/>
</dbReference>
<comment type="pathway">
    <text evidence="9">Metabolic intermediate biosynthesis; acetyl-CoA biosynthesis; acetyl-CoA from acetate: step 1/2.</text>
</comment>
<evidence type="ECO:0000256" key="4">
    <source>
        <dbReference type="ARBA" id="ARBA00022723"/>
    </source>
</evidence>
<dbReference type="Pfam" id="PF00871">
    <property type="entry name" value="Acetate_kinase"/>
    <property type="match status" value="1"/>
</dbReference>
<dbReference type="PANTHER" id="PTHR21060:SF21">
    <property type="entry name" value="ACETATE KINASE"/>
    <property type="match status" value="1"/>
</dbReference>
<dbReference type="InterPro" id="IPR000890">
    <property type="entry name" value="Aliphatic_acid_kin_short-chain"/>
</dbReference>
<keyword evidence="2 9" id="KW-0963">Cytoplasm</keyword>
<dbReference type="Gene3D" id="3.30.420.40">
    <property type="match status" value="2"/>
</dbReference>
<dbReference type="RefSeq" id="WP_157331031.1">
    <property type="nucleotide sequence ID" value="NZ_JANADL010000008.1"/>
</dbReference>
<dbReference type="PIRSF" id="PIRSF000722">
    <property type="entry name" value="Acetate_prop_kin"/>
    <property type="match status" value="1"/>
</dbReference>
<dbReference type="GO" id="GO:0000287">
    <property type="term" value="F:magnesium ion binding"/>
    <property type="evidence" value="ECO:0007669"/>
    <property type="project" value="UniProtKB-UniRule"/>
</dbReference>
<feature type="binding site" evidence="9">
    <location>
        <position position="92"/>
    </location>
    <ligand>
        <name>substrate</name>
    </ligand>
</feature>
<dbReference type="GO" id="GO:0005524">
    <property type="term" value="F:ATP binding"/>
    <property type="evidence" value="ECO:0007669"/>
    <property type="project" value="UniProtKB-KW"/>
</dbReference>
<comment type="similarity">
    <text evidence="1 9 10">Belongs to the acetokinase family.</text>
</comment>
<dbReference type="EMBL" id="WQNE01000015">
    <property type="protein sequence ID" value="MVT75090.1"/>
    <property type="molecule type" value="Genomic_DNA"/>
</dbReference>
<accession>A0A844TKJ1</accession>
<comment type="caution">
    <text evidence="11">The sequence shown here is derived from an EMBL/GenBank/DDBJ whole genome shotgun (WGS) entry which is preliminary data.</text>
</comment>
<keyword evidence="7 9" id="KW-0067">ATP-binding</keyword>
<evidence type="ECO:0000256" key="9">
    <source>
        <dbReference type="HAMAP-Rule" id="MF_00020"/>
    </source>
</evidence>
<comment type="function">
    <text evidence="9">Catalyzes the formation of acetyl phosphate from acetate and ATP. Can also catalyze the reverse reaction.</text>
</comment>
<comment type="cofactor">
    <cofactor evidence="9">
        <name>Mg(2+)</name>
        <dbReference type="ChEBI" id="CHEBI:18420"/>
    </cofactor>
    <cofactor evidence="9">
        <name>Mn(2+)</name>
        <dbReference type="ChEBI" id="CHEBI:29035"/>
    </cofactor>
    <text evidence="9">Mg(2+). Can also accept Mn(2+).</text>
</comment>
<dbReference type="EC" id="2.7.2.1" evidence="9"/>
<keyword evidence="12" id="KW-1185">Reference proteome</keyword>
<feature type="site" description="Transition state stabilizer" evidence="9">
    <location>
        <position position="180"/>
    </location>
</feature>
<evidence type="ECO:0000256" key="7">
    <source>
        <dbReference type="ARBA" id="ARBA00022840"/>
    </source>
</evidence>
<dbReference type="GO" id="GO:0006085">
    <property type="term" value="P:acetyl-CoA biosynthetic process"/>
    <property type="evidence" value="ECO:0007669"/>
    <property type="project" value="UniProtKB-UniRule"/>
</dbReference>
<protein>
    <recommendedName>
        <fullName evidence="9">Acetate kinase</fullName>
        <ecNumber evidence="9">2.7.2.1</ecNumber>
    </recommendedName>
    <alternativeName>
        <fullName evidence="9">Acetokinase</fullName>
    </alternativeName>
</protein>
<gene>
    <name evidence="9" type="primary">ackA</name>
    <name evidence="11" type="ORF">GPL20_18980</name>
</gene>
<dbReference type="GO" id="GO:0005829">
    <property type="term" value="C:cytosol"/>
    <property type="evidence" value="ECO:0007669"/>
    <property type="project" value="TreeGrafter"/>
</dbReference>